<dbReference type="Pfam" id="PF16069">
    <property type="entry name" value="DUF4811"/>
    <property type="match status" value="1"/>
</dbReference>
<dbReference type="RefSeq" id="WP_105299613.1">
    <property type="nucleotide sequence ID" value="NZ_JASDEO010000016.1"/>
</dbReference>
<evidence type="ECO:0000256" key="1">
    <source>
        <dbReference type="SAM" id="Phobius"/>
    </source>
</evidence>
<gene>
    <name evidence="2" type="ORF">LES8486_00498</name>
    <name evidence="3" type="ORF">LES9216_00645</name>
</gene>
<evidence type="ECO:0008006" key="6">
    <source>
        <dbReference type="Google" id="ProtNLM"/>
    </source>
</evidence>
<dbReference type="Proteomes" id="UP000237923">
    <property type="component" value="Unassembled WGS sequence"/>
</dbReference>
<evidence type="ECO:0000313" key="3">
    <source>
        <dbReference type="EMBL" id="SPE06743.1"/>
    </source>
</evidence>
<dbReference type="EMBL" id="OKQU01000001">
    <property type="protein sequence ID" value="SPE06743.1"/>
    <property type="molecule type" value="Genomic_DNA"/>
</dbReference>
<evidence type="ECO:0000313" key="5">
    <source>
        <dbReference type="Proteomes" id="UP000239237"/>
    </source>
</evidence>
<keyword evidence="1" id="KW-0472">Membrane</keyword>
<reference evidence="3 4" key="1">
    <citation type="submission" date="2018-02" db="EMBL/GenBank/DDBJ databases">
        <authorList>
            <person name="Cohen D.B."/>
            <person name="Kent A.D."/>
        </authorList>
    </citation>
    <scope>NUCLEOTIDE SEQUENCE [LARGE SCALE GENOMIC DNA]</scope>
    <source>
        <strain evidence="3 4">CECT 9216</strain>
    </source>
</reference>
<keyword evidence="1" id="KW-1133">Transmembrane helix</keyword>
<dbReference type="Proteomes" id="UP000239237">
    <property type="component" value="Unassembled WGS sequence"/>
</dbReference>
<reference evidence="2 5" key="2">
    <citation type="submission" date="2018-02" db="EMBL/GenBank/DDBJ databases">
        <authorList>
            <person name="Rodrigo-Torres L."/>
            <person name="Arahal R. D."/>
            <person name="Lucena T."/>
        </authorList>
    </citation>
    <scope>NUCLEOTIDE SEQUENCE [LARGE SCALE GENOMIC DNA]</scope>
    <source>
        <strain evidence="2 5">CECT 8486</strain>
    </source>
</reference>
<feature type="transmembrane region" description="Helical" evidence="1">
    <location>
        <begin position="12"/>
        <end position="30"/>
    </location>
</feature>
<sequence length="155" mass="17550">MFLIGNKLVRFIFGEIFALSAVIAVILLSVNMNNHFGKKKTAVIKTKLVYTVTSAQSPIKAVAVKKIGKNNFILVYKNAKNDAQVNTHFVPDTSKIVKATNTNSNCEKNNVTKAQVKTVTTKWIYKSSLWKNFFYNKNEDNRVSIKHVLQVPKTW</sequence>
<name>A0A2N9K838_9LACO</name>
<organism evidence="3 4">
    <name type="scientific">Leuconostoc suionicum</name>
    <dbReference type="NCBI Taxonomy" id="1511761"/>
    <lineage>
        <taxon>Bacteria</taxon>
        <taxon>Bacillati</taxon>
        <taxon>Bacillota</taxon>
        <taxon>Bacilli</taxon>
        <taxon>Lactobacillales</taxon>
        <taxon>Lactobacillaceae</taxon>
        <taxon>Leuconostoc</taxon>
    </lineage>
</organism>
<keyword evidence="5" id="KW-1185">Reference proteome</keyword>
<dbReference type="InterPro" id="IPR032083">
    <property type="entry name" value="DUF4811"/>
</dbReference>
<evidence type="ECO:0000313" key="2">
    <source>
        <dbReference type="EMBL" id="SPD91518.1"/>
    </source>
</evidence>
<dbReference type="AlphaFoldDB" id="A0A2N9K838"/>
<dbReference type="EMBL" id="OKQR01000001">
    <property type="protein sequence ID" value="SPD91518.1"/>
    <property type="molecule type" value="Genomic_DNA"/>
</dbReference>
<evidence type="ECO:0000313" key="4">
    <source>
        <dbReference type="Proteomes" id="UP000237923"/>
    </source>
</evidence>
<protein>
    <recommendedName>
        <fullName evidence="6">DUF4811 domain-containing protein</fullName>
    </recommendedName>
</protein>
<proteinExistence type="predicted"/>
<keyword evidence="1" id="KW-0812">Transmembrane</keyword>
<accession>A0A2N9K838</accession>